<proteinExistence type="predicted"/>
<gene>
    <name evidence="1" type="ORF">ABWT76_000875</name>
    <name evidence="2" type="ORF">ABWT76_000986</name>
</gene>
<dbReference type="RefSeq" id="WP_354635703.1">
    <property type="nucleotide sequence ID" value="NZ_CP159837.1"/>
</dbReference>
<dbReference type="EMBL" id="CP159837">
    <property type="protein sequence ID" value="XCM38155.1"/>
    <property type="molecule type" value="Genomic_DNA"/>
</dbReference>
<accession>A0AAU8JFZ9</accession>
<organism evidence="2">
    <name type="scientific">Planktothricoides raciborskii GIHE-MW2</name>
    <dbReference type="NCBI Taxonomy" id="2792601"/>
    <lineage>
        <taxon>Bacteria</taxon>
        <taxon>Bacillati</taxon>
        <taxon>Cyanobacteriota</taxon>
        <taxon>Cyanophyceae</taxon>
        <taxon>Oscillatoriophycideae</taxon>
        <taxon>Oscillatoriales</taxon>
        <taxon>Oscillatoriaceae</taxon>
        <taxon>Planktothricoides</taxon>
    </lineage>
</organism>
<evidence type="ECO:0000313" key="1">
    <source>
        <dbReference type="EMBL" id="XCM38051.1"/>
    </source>
</evidence>
<protein>
    <submittedName>
        <fullName evidence="2">Uncharacterized protein</fullName>
    </submittedName>
</protein>
<name>A0AAU8JFZ9_9CYAN</name>
<sequence>MLKTRGREPCYSSVSAAVSTLQYQAAGQAQLRAYAESIAHYRLQLWERTAEGTFYRKTFPIFKYFPDHQLDIFPLLWVTTEAGIGDKELLLKFDGTVLPITDDKISVCLDYYCSGRNLVFVKYSGKHGD</sequence>
<reference evidence="2" key="1">
    <citation type="submission" date="2024-07" db="EMBL/GenBank/DDBJ databases">
        <authorList>
            <person name="Kim Y.J."/>
            <person name="Jeong J.Y."/>
        </authorList>
    </citation>
    <scope>NUCLEOTIDE SEQUENCE</scope>
    <source>
        <strain evidence="2">GIHE-MW2</strain>
    </source>
</reference>
<dbReference type="AlphaFoldDB" id="A0AAU8JFZ9"/>
<dbReference type="EMBL" id="CP159837">
    <property type="protein sequence ID" value="XCM38051.1"/>
    <property type="molecule type" value="Genomic_DNA"/>
</dbReference>
<evidence type="ECO:0000313" key="2">
    <source>
        <dbReference type="EMBL" id="XCM38155.1"/>
    </source>
</evidence>